<evidence type="ECO:0000313" key="3">
    <source>
        <dbReference type="Proteomes" id="UP000605970"/>
    </source>
</evidence>
<dbReference type="EMBL" id="JABEBT010000025">
    <property type="protein sequence ID" value="KAF7636908.1"/>
    <property type="molecule type" value="Genomic_DNA"/>
</dbReference>
<protein>
    <submittedName>
        <fullName evidence="2">Uncharacterized protein</fullName>
    </submittedName>
</protein>
<accession>A0A8S9ZUN1</accession>
<sequence length="136" mass="15435">MQIHLSWCFISSNSSKAFISSGCLSKSPFQCCCLLFLLNFEKCKNLNINRAITKSLLKLHQQHLIKATTTNVFPLPSSKQSIENLAINDFSLNIFFWVIIFDCIVISIVDILSLIWLQRMSTSKKKKIPEANPAVI</sequence>
<keyword evidence="3" id="KW-1185">Reference proteome</keyword>
<dbReference type="Proteomes" id="UP000605970">
    <property type="component" value="Unassembled WGS sequence"/>
</dbReference>
<name>A0A8S9ZUN1_9BILA</name>
<proteinExistence type="predicted"/>
<organism evidence="2 3">
    <name type="scientific">Meloidogyne graminicola</name>
    <dbReference type="NCBI Taxonomy" id="189291"/>
    <lineage>
        <taxon>Eukaryota</taxon>
        <taxon>Metazoa</taxon>
        <taxon>Ecdysozoa</taxon>
        <taxon>Nematoda</taxon>
        <taxon>Chromadorea</taxon>
        <taxon>Rhabditida</taxon>
        <taxon>Tylenchina</taxon>
        <taxon>Tylenchomorpha</taxon>
        <taxon>Tylenchoidea</taxon>
        <taxon>Meloidogynidae</taxon>
        <taxon>Meloidogyninae</taxon>
        <taxon>Meloidogyne</taxon>
    </lineage>
</organism>
<dbReference type="AlphaFoldDB" id="A0A8S9ZUN1"/>
<keyword evidence="1" id="KW-0812">Transmembrane</keyword>
<evidence type="ECO:0000313" key="2">
    <source>
        <dbReference type="EMBL" id="KAF7636908.1"/>
    </source>
</evidence>
<comment type="caution">
    <text evidence="2">The sequence shown here is derived from an EMBL/GenBank/DDBJ whole genome shotgun (WGS) entry which is preliminary data.</text>
</comment>
<reference evidence="2" key="1">
    <citation type="journal article" date="2020" name="Ecol. Evol.">
        <title>Genome structure and content of the rice root-knot nematode (Meloidogyne graminicola).</title>
        <authorList>
            <person name="Phan N.T."/>
            <person name="Danchin E.G.J."/>
            <person name="Klopp C."/>
            <person name="Perfus-Barbeoch L."/>
            <person name="Kozlowski D.K."/>
            <person name="Koutsovoulos G.D."/>
            <person name="Lopez-Roques C."/>
            <person name="Bouchez O."/>
            <person name="Zahm M."/>
            <person name="Besnard G."/>
            <person name="Bellafiore S."/>
        </authorList>
    </citation>
    <scope>NUCLEOTIDE SEQUENCE</scope>
    <source>
        <strain evidence="2">VN-18</strain>
    </source>
</reference>
<evidence type="ECO:0000256" key="1">
    <source>
        <dbReference type="SAM" id="Phobius"/>
    </source>
</evidence>
<gene>
    <name evidence="2" type="ORF">Mgra_00003648</name>
</gene>
<feature type="transmembrane region" description="Helical" evidence="1">
    <location>
        <begin position="94"/>
        <end position="117"/>
    </location>
</feature>
<keyword evidence="1" id="KW-1133">Transmembrane helix</keyword>
<keyword evidence="1" id="KW-0472">Membrane</keyword>